<reference evidence="1 2" key="1">
    <citation type="submission" date="2019-09" db="EMBL/GenBank/DDBJ databases">
        <title>Genome sequence of Hymenobacter sp. M3.</title>
        <authorList>
            <person name="Srinivasan S."/>
        </authorList>
    </citation>
    <scope>NUCLEOTIDE SEQUENCE [LARGE SCALE GENOMIC DNA]</scope>
    <source>
        <strain evidence="1 2">M3</strain>
    </source>
</reference>
<dbReference type="EMBL" id="VTWU01000004">
    <property type="protein sequence ID" value="KAA9332216.1"/>
    <property type="molecule type" value="Genomic_DNA"/>
</dbReference>
<comment type="caution">
    <text evidence="1">The sequence shown here is derived from an EMBL/GenBank/DDBJ whole genome shotgun (WGS) entry which is preliminary data.</text>
</comment>
<dbReference type="InterPro" id="IPR012334">
    <property type="entry name" value="Pectin_lyas_fold"/>
</dbReference>
<evidence type="ECO:0000313" key="1">
    <source>
        <dbReference type="EMBL" id="KAA9332216.1"/>
    </source>
</evidence>
<dbReference type="SMART" id="SM00710">
    <property type="entry name" value="PbH1"/>
    <property type="match status" value="15"/>
</dbReference>
<accession>A0A7L4ZX75</accession>
<dbReference type="InterPro" id="IPR006626">
    <property type="entry name" value="PbH1"/>
</dbReference>
<dbReference type="Gene3D" id="2.160.20.10">
    <property type="entry name" value="Single-stranded right-handed beta-helix, Pectin lyase-like"/>
    <property type="match status" value="2"/>
</dbReference>
<organism evidence="1 2">
    <name type="scientific">Hymenobacter busanensis</name>
    <dbReference type="NCBI Taxonomy" id="2607656"/>
    <lineage>
        <taxon>Bacteria</taxon>
        <taxon>Pseudomonadati</taxon>
        <taxon>Bacteroidota</taxon>
        <taxon>Cytophagia</taxon>
        <taxon>Cytophagales</taxon>
        <taxon>Hymenobacteraceae</taxon>
        <taxon>Hymenobacter</taxon>
    </lineage>
</organism>
<dbReference type="InterPro" id="IPR011050">
    <property type="entry name" value="Pectin_lyase_fold/virulence"/>
</dbReference>
<dbReference type="NCBIfam" id="TIGR04183">
    <property type="entry name" value="Por_Secre_tail"/>
    <property type="match status" value="1"/>
</dbReference>
<dbReference type="RefSeq" id="WP_151079157.1">
    <property type="nucleotide sequence ID" value="NZ_CP047647.1"/>
</dbReference>
<keyword evidence="2" id="KW-1185">Reference proteome</keyword>
<evidence type="ECO:0000313" key="2">
    <source>
        <dbReference type="Proteomes" id="UP000326380"/>
    </source>
</evidence>
<protein>
    <submittedName>
        <fullName evidence="1">T9SS type A sorting domain-containing protein</fullName>
    </submittedName>
</protein>
<name>A0A7L4ZX75_9BACT</name>
<sequence length="1468" mass="150128">MHTLLPASQRPSLFTATSRPGALLRRWAGAALLLLGTASAASAQTPLSGAYTINSGAATGGTNFASFTAAAARLNADGVSGPVTFAVSGGPYTEQVTLNAITGTSATNTITINGNRSVLRFAPSASATRTVLQFNGADYVTINNLVIDATGGGTPGTYGWGVHLMNGSDRNALINCSVISSTTSTSTNYAGIVASGSATSATTAGNSANFLTLQGDTITGGYYGVILNGASLTALAGAHQISGNVIRDFYLYGMDVEFSDGTQIIGNDIHRATRTTGLSTFYGIYLSNNRSSDVERNRIHSPFTGSTSSTSSAYGIYFTANDGLAGQENDVVNNLVYDFNGSGIEYGMYNSSSDYCRYYHNTISLDNTAAVSTSTTAGFYQVTLATGIEFKNNVVSVTRNPTGTGSKYALYFSTAMPLPANLIASNYNDLYVGTGTDFFTGRYSTSEFATLTDWKTANGGVYDQNSVGVNPAFVSLPNNLRPTAAPLNGSATPLARVTTDFTGATRSTTAPDMGAYEFTPAANDAAIVSIVGPATPFAAGTFPATVNVLNNGTTALTSLTLTYVFNGGTAVTRNFTGLNIGAGQTGQLTLTGLSFVNGVNTLTVTGSLPNGGTDANTANDQQTLTTRTALSGAYTINNGAATGGTNFASFTAAAEALNLGGVSAATMFTVSGGPYTEQLTLNEVSGANATRTVTFNGGGRTIKFAANNSAERAVVTLNGADYVTINNLVVDATNGGTPGTYGWGILLTNDADHNTISGCTVTTNAASTSTNFAGIVVSGSATGATTAGASASSLLLENNTVTGGYYGITLVGASATAMATGNIARNNQVKDFYLYGFYLAAQDGTQILANDIHRTTRTDVSTFYGVYLTTSSRNVDVMRNRIHDTATGEPASTATVYGIYMTTGAGAVGAENEVVNNAFYNFNSAGLEYGVYNTGASNVRYYFNTFDLRAPAATTSTSAAYGFYQTTGTNVDFRNNIVAVERAGTGVEYGIYLSSATGVTSTNYNDLYVPGGNVGYYGSAFATLAAWQAANNNAFDQNSVDFNPMFVSASNPIPTNGALNDKGTPIAGITVDITGATRGTTPDVGAFEFSAVAGDVAPAGLVGPSASATCYTSAETLEVQIRNAGTTSLNLATYPATVSVVVTLPGGTTQSFTTTVNTGTLAPNATQNVTLPGTLNMTAQGTYSFAITATVVGDGNTANDVLTPAPTRTMTVAGPVATFSYPQGSFCAGVNNNIPPTLGAGATAGSFSATPAGLTINPTTGVISVATSTAGTYTITNVAPANGTCPAVSATTTFTVRATPAAPTLTMQTQPDGSVVLTSSAPNGNLFYLNGSPLGGVVNGSTLTLTSATQNGVYTVFTNQQGCTSPVSNAVTVVVTSSRSSALAGSNLLVYPNPTPSGLLTLELQGYRKAATLTVLNALGQVVRTQEIAPVASGKHQTEVNLTQLPSGVYTLRVATEGGVDVRRVVRE</sequence>
<dbReference type="Pfam" id="PF18962">
    <property type="entry name" value="Por_Secre_tail"/>
    <property type="match status" value="1"/>
</dbReference>
<dbReference type="InterPro" id="IPR026444">
    <property type="entry name" value="Secre_tail"/>
</dbReference>
<proteinExistence type="predicted"/>
<gene>
    <name evidence="1" type="ORF">F0P96_12085</name>
</gene>
<dbReference type="Proteomes" id="UP000326380">
    <property type="component" value="Unassembled WGS sequence"/>
</dbReference>
<dbReference type="SUPFAM" id="SSF51126">
    <property type="entry name" value="Pectin lyase-like"/>
    <property type="match status" value="2"/>
</dbReference>